<feature type="domain" description="GAR" evidence="5">
    <location>
        <begin position="703"/>
        <end position="779"/>
    </location>
</feature>
<accession>A0AAJ0BAL1</accession>
<feature type="compositionally biased region" description="Polar residues" evidence="4">
    <location>
        <begin position="798"/>
        <end position="812"/>
    </location>
</feature>
<feature type="compositionally biased region" description="Polar residues" evidence="4">
    <location>
        <begin position="387"/>
        <end position="403"/>
    </location>
</feature>
<organism evidence="6 7">
    <name type="scientific">Echria macrotheca</name>
    <dbReference type="NCBI Taxonomy" id="438768"/>
    <lineage>
        <taxon>Eukaryota</taxon>
        <taxon>Fungi</taxon>
        <taxon>Dikarya</taxon>
        <taxon>Ascomycota</taxon>
        <taxon>Pezizomycotina</taxon>
        <taxon>Sordariomycetes</taxon>
        <taxon>Sordariomycetidae</taxon>
        <taxon>Sordariales</taxon>
        <taxon>Schizotheciaceae</taxon>
        <taxon>Echria</taxon>
    </lineage>
</organism>
<keyword evidence="7" id="KW-1185">Reference proteome</keyword>
<feature type="compositionally biased region" description="Low complexity" evidence="4">
    <location>
        <begin position="849"/>
        <end position="863"/>
    </location>
</feature>
<dbReference type="Pfam" id="PF02187">
    <property type="entry name" value="GAS2"/>
    <property type="match status" value="1"/>
</dbReference>
<reference evidence="6" key="1">
    <citation type="submission" date="2023-06" db="EMBL/GenBank/DDBJ databases">
        <title>Genome-scale phylogeny and comparative genomics of the fungal order Sordariales.</title>
        <authorList>
            <consortium name="Lawrence Berkeley National Laboratory"/>
            <person name="Hensen N."/>
            <person name="Bonometti L."/>
            <person name="Westerberg I."/>
            <person name="Brannstrom I.O."/>
            <person name="Guillou S."/>
            <person name="Cros-Aarteil S."/>
            <person name="Calhoun S."/>
            <person name="Haridas S."/>
            <person name="Kuo A."/>
            <person name="Mondo S."/>
            <person name="Pangilinan J."/>
            <person name="Riley R."/>
            <person name="Labutti K."/>
            <person name="Andreopoulos B."/>
            <person name="Lipzen A."/>
            <person name="Chen C."/>
            <person name="Yanf M."/>
            <person name="Daum C."/>
            <person name="Ng V."/>
            <person name="Clum A."/>
            <person name="Steindorff A."/>
            <person name="Ohm R."/>
            <person name="Martin F."/>
            <person name="Silar P."/>
            <person name="Natvig D."/>
            <person name="Lalanne C."/>
            <person name="Gautier V."/>
            <person name="Ament-Velasquez S.L."/>
            <person name="Kruys A."/>
            <person name="Hutchinson M.I."/>
            <person name="Powell A.J."/>
            <person name="Barry K."/>
            <person name="Miller A.N."/>
            <person name="Grigoriev I.V."/>
            <person name="Debuchy R."/>
            <person name="Gladieux P."/>
            <person name="Thoren M.H."/>
            <person name="Johannesson H."/>
        </authorList>
    </citation>
    <scope>NUCLEOTIDE SEQUENCE</scope>
    <source>
        <strain evidence="6">PSN4</strain>
    </source>
</reference>
<feature type="compositionally biased region" description="Low complexity" evidence="4">
    <location>
        <begin position="688"/>
        <end position="701"/>
    </location>
</feature>
<evidence type="ECO:0000259" key="5">
    <source>
        <dbReference type="PROSITE" id="PS51460"/>
    </source>
</evidence>
<keyword evidence="3" id="KW-0206">Cytoskeleton</keyword>
<evidence type="ECO:0000256" key="4">
    <source>
        <dbReference type="SAM" id="MobiDB-lite"/>
    </source>
</evidence>
<dbReference type="PROSITE" id="PS51460">
    <property type="entry name" value="GAR"/>
    <property type="match status" value="1"/>
</dbReference>
<feature type="compositionally biased region" description="Basic and acidic residues" evidence="4">
    <location>
        <begin position="552"/>
        <end position="568"/>
    </location>
</feature>
<protein>
    <recommendedName>
        <fullName evidence="5">GAR domain-containing protein</fullName>
    </recommendedName>
</protein>
<feature type="region of interest" description="Disordered" evidence="4">
    <location>
        <begin position="666"/>
        <end position="706"/>
    </location>
</feature>
<evidence type="ECO:0000256" key="1">
    <source>
        <dbReference type="ARBA" id="ARBA00004245"/>
    </source>
</evidence>
<feature type="compositionally biased region" description="Polar residues" evidence="4">
    <location>
        <begin position="584"/>
        <end position="594"/>
    </location>
</feature>
<gene>
    <name evidence="6" type="ORF">QBC47DRAFT_225692</name>
</gene>
<evidence type="ECO:0000256" key="2">
    <source>
        <dbReference type="ARBA" id="ARBA00022490"/>
    </source>
</evidence>
<comment type="caution">
    <text evidence="6">The sequence shown here is derived from an EMBL/GenBank/DDBJ whole genome shotgun (WGS) entry which is preliminary data.</text>
</comment>
<evidence type="ECO:0000313" key="6">
    <source>
        <dbReference type="EMBL" id="KAK1754763.1"/>
    </source>
</evidence>
<name>A0AAJ0BAL1_9PEZI</name>
<dbReference type="InterPro" id="IPR003108">
    <property type="entry name" value="GAR_dom"/>
</dbReference>
<proteinExistence type="predicted"/>
<dbReference type="Proteomes" id="UP001239445">
    <property type="component" value="Unassembled WGS sequence"/>
</dbReference>
<dbReference type="SUPFAM" id="SSF143575">
    <property type="entry name" value="GAS2 domain-like"/>
    <property type="match status" value="1"/>
</dbReference>
<feature type="compositionally biased region" description="Basic and acidic residues" evidence="4">
    <location>
        <begin position="441"/>
        <end position="458"/>
    </location>
</feature>
<dbReference type="AlphaFoldDB" id="A0AAJ0BAL1"/>
<feature type="region of interest" description="Disordered" evidence="4">
    <location>
        <begin position="1"/>
        <end position="31"/>
    </location>
</feature>
<evidence type="ECO:0000256" key="3">
    <source>
        <dbReference type="ARBA" id="ARBA00023212"/>
    </source>
</evidence>
<dbReference type="InterPro" id="IPR036534">
    <property type="entry name" value="GAR_dom_sf"/>
</dbReference>
<dbReference type="EMBL" id="MU839835">
    <property type="protein sequence ID" value="KAK1754763.1"/>
    <property type="molecule type" value="Genomic_DNA"/>
</dbReference>
<comment type="subcellular location">
    <subcellularLocation>
        <location evidence="1">Cytoplasm</location>
        <location evidence="1">Cytoskeleton</location>
    </subcellularLocation>
</comment>
<feature type="region of interest" description="Disordered" evidence="4">
    <location>
        <begin position="777"/>
        <end position="889"/>
    </location>
</feature>
<feature type="region of interest" description="Disordered" evidence="4">
    <location>
        <begin position="348"/>
        <end position="648"/>
    </location>
</feature>
<feature type="compositionally biased region" description="Basic and acidic residues" evidence="4">
    <location>
        <begin position="879"/>
        <end position="889"/>
    </location>
</feature>
<dbReference type="GO" id="GO:0008017">
    <property type="term" value="F:microtubule binding"/>
    <property type="evidence" value="ECO:0007669"/>
    <property type="project" value="InterPro"/>
</dbReference>
<evidence type="ECO:0000313" key="7">
    <source>
        <dbReference type="Proteomes" id="UP001239445"/>
    </source>
</evidence>
<dbReference type="GO" id="GO:0005856">
    <property type="term" value="C:cytoskeleton"/>
    <property type="evidence" value="ECO:0007669"/>
    <property type="project" value="UniProtKB-SubCell"/>
</dbReference>
<feature type="compositionally biased region" description="Basic and acidic residues" evidence="4">
    <location>
        <begin position="1"/>
        <end position="11"/>
    </location>
</feature>
<sequence>MADPFQHELRLPRGRQTRPTADSPTFPRGTDDLLSNLTPRAAVEAFRNPMGTLKQCMDMATPTEQAFALRAAIASKNIHEWLEELMAWPWPSGGGSAGFEAPTPARRRLFHSNDEQQTRGDEFPEEKYYGGVLATDVAKFEGRIKEISRGMEDLDVEEIKSQVLHNHIMPLSRPGSPMLDTNRPMSSLAAFATMDDLTALITATLMQALPNLSRLTRLMNTWTVRLLVLKKIPVFLRSITDAESALQSGWNAINSSSKPVNDDASPESPSFSTLSRKEFDIMKSILERKVAKSGQNLDVMLDMLEGSEETLPEHWIDRVDALERRYGEWTVACEQKIREADWARIMKRRTPQPVNQPQAEGVPDDIKTSSISLPPAPPAQEDDAVSPTGTETNSMESEPSVGNFSRRPSEPTETFTSLDISFRTREASPTPLIKVEPPEELETRESKENGGVGEKEATSFDGTSIGGNCELPDVDEDVDEWPSMVPNPAQTEDQLDHRSESEFDFGGPGETDVPEPELPTLPRPRRDSELSNPSTVIRGLQSGGFMDFSSDQLEHGTPELPRLRDSDLHLIPSDDLSLEGSPQAFRSSTRSLSVSFHDMPTVAEVPDDDSRPRTPVKSSFLEDDMSRDFESPSKAGATNSDEQLQQQISEILESVPAKIRLKAEPAINLNPPDFNMPTRKPPKPDPYPRSQSSLSTISTSSRAGTPSFTLAPAYGRNNRSRHQHGNQEIKLYHLSRSNGEAPIKLFIRCVGEHGERVMVRVGGGWADLGEYLKEYASHHGRRSGQSKVEIKDLPSVKTRATSTPPRPQSAQEARSPITPLNVRKSRKSTAADEMPPKTPLATMAKAEPSSGDSGQSRSSSRLSWAEEDSSLGMAGPRAKQIEMSEESKAWVESVKEKVRIASGERKVSESSSGAQALMDGKFGEMGKVGATKRLFRRQA</sequence>
<keyword evidence="2" id="KW-0963">Cytoplasm</keyword>
<dbReference type="Gene3D" id="3.30.920.20">
    <property type="entry name" value="Gas2-like domain"/>
    <property type="match status" value="1"/>
</dbReference>